<reference evidence="4" key="1">
    <citation type="submission" date="2023-03" db="EMBL/GenBank/DDBJ databases">
        <title>Emydomyces testavorans Genome Sequence.</title>
        <authorList>
            <person name="Hoyer L."/>
        </authorList>
    </citation>
    <scope>NUCLEOTIDE SEQUENCE</scope>
    <source>
        <strain evidence="4">16-2883</strain>
    </source>
</reference>
<dbReference type="InterPro" id="IPR032675">
    <property type="entry name" value="LRR_dom_sf"/>
</dbReference>
<evidence type="ECO:0000313" key="4">
    <source>
        <dbReference type="EMBL" id="WEW59386.1"/>
    </source>
</evidence>
<dbReference type="InterPro" id="IPR003591">
    <property type="entry name" value="Leu-rich_rpt_typical-subtyp"/>
</dbReference>
<name>A0AAF0DIG3_9EURO</name>
<keyword evidence="1" id="KW-0433">Leucine-rich repeat</keyword>
<feature type="compositionally biased region" description="Polar residues" evidence="3">
    <location>
        <begin position="76"/>
        <end position="86"/>
    </location>
</feature>
<feature type="compositionally biased region" description="Low complexity" evidence="3">
    <location>
        <begin position="127"/>
        <end position="154"/>
    </location>
</feature>
<feature type="compositionally biased region" description="Polar residues" evidence="3">
    <location>
        <begin position="160"/>
        <end position="175"/>
    </location>
</feature>
<feature type="compositionally biased region" description="Basic and acidic residues" evidence="3">
    <location>
        <begin position="265"/>
        <end position="277"/>
    </location>
</feature>
<evidence type="ECO:0000256" key="3">
    <source>
        <dbReference type="SAM" id="MobiDB-lite"/>
    </source>
</evidence>
<feature type="compositionally biased region" description="Polar residues" evidence="3">
    <location>
        <begin position="182"/>
        <end position="193"/>
    </location>
</feature>
<dbReference type="Pfam" id="PF13855">
    <property type="entry name" value="LRR_8"/>
    <property type="match status" value="1"/>
</dbReference>
<evidence type="ECO:0000256" key="2">
    <source>
        <dbReference type="ARBA" id="ARBA00022737"/>
    </source>
</evidence>
<protein>
    <recommendedName>
        <fullName evidence="6">Leucine-rich repeat-containing protein 40</fullName>
    </recommendedName>
</protein>
<dbReference type="InterPro" id="IPR050216">
    <property type="entry name" value="LRR_domain-containing"/>
</dbReference>
<accession>A0AAF0DIG3</accession>
<feature type="compositionally biased region" description="Polar residues" evidence="3">
    <location>
        <begin position="248"/>
        <end position="264"/>
    </location>
</feature>
<dbReference type="AlphaFoldDB" id="A0AAF0DIG3"/>
<sequence>MENEPVKRLPPSGIPRLSRLPLPTVTTPKSVRPSPSRERLQADQGLNVSRLRRPSEDVFKKPHLPPPSSRKASENLHAQRQPFQRSHSVRAAASVDSLSAKRNSELRHAELGPSLEERTIETLAQIPSSPSPSRRQSSFFRSPSPMRSPSRPASAIYQHPTPQLLSPTRDVTTKMSLIGESPPSTRTSRSVNNLREAFSAPSSRKVSENAHKQEPPVSPLGQDAVAPHIPSRSEGKNMALRSTKSRKSLNQAFNHSNSETNGSSRMRDITKSRESKPRKPSSTRSSNITSPTSSVSKTSRRTSVTSDSNFSETSGRKQETRKVANSSSALRESIAKAKAARKAARQSNAKDGLIDPFDNISIRDPFNPLRNGESNKAVLENRTRAARKSGHLNIAALGLKEIPHEVMTMYDYDPQGTDDWYETVDLVKFIAADNEFESLPEDAFPDIDVSSIIMDEESQGNQFGGLEVLDLHGNLLASLPIGLRRLQRLHSLNLANNRLNMDAIEIITQVKSLTELKLGGNELEGMLTPQLGSLQKLEVLDLRGNALTGLPDNLSDLTALRILNVADNQLTSLPFSALSKLPLVEIYAQKNRLQGNLIPASVRRFEGLQILNVAGNALEKLSAGDVLELPGLQQLFADANRIKALPNVSSWKSLLTMIMEDNDLSQIPDGFTELENLKHVDFKGNGISSLDDRIGTMDNLTTFHIDNNPLRERRFLTMDAEDLKRDLRNRCAPSIQEREEEEDSDHTVFTLAPEVPQTSQAWQLKAGGVLDRSSSDLSRLEVDDLEPLVSSSDIRCLYLQHNRFDRLPIPALSLLSNSLTDLDLSHNPMHGDDLISSHIELPHLQNLILAATGLTSFEPLQTFLSAPLLTFLDVSNNRVTGALPVLRATFPNLITFLASDNQIDSLSFEAVQGLQVLDVSNNNIDFLPPRLGLLGVEDAGGLRRLDVAGNSFRVPRWQVVAKGTEAVLDWLKNRITPEEMREWRGDVEDV</sequence>
<organism evidence="4 5">
    <name type="scientific">Emydomyces testavorans</name>
    <dbReference type="NCBI Taxonomy" id="2070801"/>
    <lineage>
        <taxon>Eukaryota</taxon>
        <taxon>Fungi</taxon>
        <taxon>Dikarya</taxon>
        <taxon>Ascomycota</taxon>
        <taxon>Pezizomycotina</taxon>
        <taxon>Eurotiomycetes</taxon>
        <taxon>Eurotiomycetidae</taxon>
        <taxon>Onygenales</taxon>
        <taxon>Nannizziopsiaceae</taxon>
        <taxon>Emydomyces</taxon>
    </lineage>
</organism>
<feature type="compositionally biased region" description="Basic and acidic residues" evidence="3">
    <location>
        <begin position="205"/>
        <end position="214"/>
    </location>
</feature>
<dbReference type="Pfam" id="PF00560">
    <property type="entry name" value="LRR_1"/>
    <property type="match status" value="1"/>
</dbReference>
<feature type="region of interest" description="Disordered" evidence="3">
    <location>
        <begin position="1"/>
        <end position="375"/>
    </location>
</feature>
<dbReference type="EMBL" id="CP120629">
    <property type="protein sequence ID" value="WEW59386.1"/>
    <property type="molecule type" value="Genomic_DNA"/>
</dbReference>
<feature type="compositionally biased region" description="Basic and acidic residues" evidence="3">
    <location>
        <begin position="102"/>
        <end position="120"/>
    </location>
</feature>
<dbReference type="PANTHER" id="PTHR48051">
    <property type="match status" value="1"/>
</dbReference>
<dbReference type="PANTHER" id="PTHR48051:SF1">
    <property type="entry name" value="RAS SUPPRESSOR PROTEIN 1"/>
    <property type="match status" value="1"/>
</dbReference>
<gene>
    <name evidence="4" type="ORF">PRK78_004857</name>
</gene>
<keyword evidence="2" id="KW-0677">Repeat</keyword>
<dbReference type="Proteomes" id="UP001219355">
    <property type="component" value="Chromosome 3"/>
</dbReference>
<feature type="compositionally biased region" description="Low complexity" evidence="3">
    <location>
        <begin position="282"/>
        <end position="308"/>
    </location>
</feature>
<dbReference type="SMART" id="SM00364">
    <property type="entry name" value="LRR_BAC"/>
    <property type="match status" value="6"/>
</dbReference>
<evidence type="ECO:0000256" key="1">
    <source>
        <dbReference type="ARBA" id="ARBA00022614"/>
    </source>
</evidence>
<dbReference type="Gene3D" id="3.80.10.10">
    <property type="entry name" value="Ribonuclease Inhibitor"/>
    <property type="match status" value="3"/>
</dbReference>
<dbReference type="SMART" id="SM00369">
    <property type="entry name" value="LRR_TYP"/>
    <property type="match status" value="7"/>
</dbReference>
<evidence type="ECO:0000313" key="5">
    <source>
        <dbReference type="Proteomes" id="UP001219355"/>
    </source>
</evidence>
<dbReference type="PROSITE" id="PS51450">
    <property type="entry name" value="LRR"/>
    <property type="match status" value="3"/>
</dbReference>
<dbReference type="Pfam" id="PF13516">
    <property type="entry name" value="LRR_6"/>
    <property type="match status" value="1"/>
</dbReference>
<evidence type="ECO:0008006" key="6">
    <source>
        <dbReference type="Google" id="ProtNLM"/>
    </source>
</evidence>
<proteinExistence type="predicted"/>
<dbReference type="InterPro" id="IPR001611">
    <property type="entry name" value="Leu-rich_rpt"/>
</dbReference>
<keyword evidence="5" id="KW-1185">Reference proteome</keyword>
<dbReference type="SUPFAM" id="SSF52058">
    <property type="entry name" value="L domain-like"/>
    <property type="match status" value="2"/>
</dbReference>
<dbReference type="GO" id="GO:0005737">
    <property type="term" value="C:cytoplasm"/>
    <property type="evidence" value="ECO:0007669"/>
    <property type="project" value="TreeGrafter"/>
</dbReference>